<dbReference type="GeneID" id="37113112"/>
<dbReference type="Proteomes" id="UP000246702">
    <property type="component" value="Unassembled WGS sequence"/>
</dbReference>
<gene>
    <name evidence="1" type="ORF">BO94DRAFT_531749</name>
</gene>
<dbReference type="AlphaFoldDB" id="A0A317X9F2"/>
<keyword evidence="2" id="KW-1185">Reference proteome</keyword>
<proteinExistence type="predicted"/>
<dbReference type="RefSeq" id="XP_025471572.1">
    <property type="nucleotide sequence ID" value="XM_025610969.1"/>
</dbReference>
<comment type="caution">
    <text evidence="1">The sequence shown here is derived from an EMBL/GenBank/DDBJ whole genome shotgun (WGS) entry which is preliminary data.</text>
</comment>
<sequence length="80" mass="9108">MGGIKFGLCDWSTSLPRGAVPKRRPTLDRLPSLRLRFPFAQDLAPENSLLRSHKLMNDTMQWEQPLASLILWCLTTLGSR</sequence>
<name>A0A317X9F2_9EURO</name>
<dbReference type="OrthoDB" id="10498122at2759"/>
<accession>A0A317X9F2</accession>
<dbReference type="EMBL" id="MSFK01000004">
    <property type="protein sequence ID" value="PWY94811.1"/>
    <property type="molecule type" value="Genomic_DNA"/>
</dbReference>
<evidence type="ECO:0000313" key="2">
    <source>
        <dbReference type="Proteomes" id="UP000246702"/>
    </source>
</evidence>
<reference evidence="1 2" key="1">
    <citation type="submission" date="2016-12" db="EMBL/GenBank/DDBJ databases">
        <title>The genomes of Aspergillus section Nigri reveals drivers in fungal speciation.</title>
        <authorList>
            <consortium name="DOE Joint Genome Institute"/>
            <person name="Vesth T.C."/>
            <person name="Nybo J."/>
            <person name="Theobald S."/>
            <person name="Brandl J."/>
            <person name="Frisvad J.C."/>
            <person name="Nielsen K.F."/>
            <person name="Lyhne E.K."/>
            <person name="Kogle M.E."/>
            <person name="Kuo A."/>
            <person name="Riley R."/>
            <person name="Clum A."/>
            <person name="Nolan M."/>
            <person name="Lipzen A."/>
            <person name="Salamov A."/>
            <person name="Henrissat B."/>
            <person name="Wiebenga A."/>
            <person name="De Vries R.P."/>
            <person name="Grigoriev I.V."/>
            <person name="Mortensen U.H."/>
            <person name="Andersen M.R."/>
            <person name="Baker S.E."/>
        </authorList>
    </citation>
    <scope>NUCLEOTIDE SEQUENCE [LARGE SCALE GENOMIC DNA]</scope>
    <source>
        <strain evidence="1 2">CBS 115572</strain>
    </source>
</reference>
<organism evidence="1 2">
    <name type="scientific">Aspergillus sclerotioniger CBS 115572</name>
    <dbReference type="NCBI Taxonomy" id="1450535"/>
    <lineage>
        <taxon>Eukaryota</taxon>
        <taxon>Fungi</taxon>
        <taxon>Dikarya</taxon>
        <taxon>Ascomycota</taxon>
        <taxon>Pezizomycotina</taxon>
        <taxon>Eurotiomycetes</taxon>
        <taxon>Eurotiomycetidae</taxon>
        <taxon>Eurotiales</taxon>
        <taxon>Aspergillaceae</taxon>
        <taxon>Aspergillus</taxon>
        <taxon>Aspergillus subgen. Circumdati</taxon>
    </lineage>
</organism>
<evidence type="ECO:0000313" key="1">
    <source>
        <dbReference type="EMBL" id="PWY94811.1"/>
    </source>
</evidence>
<protein>
    <submittedName>
        <fullName evidence="1">Uncharacterized protein</fullName>
    </submittedName>
</protein>